<dbReference type="Proteomes" id="UP000192936">
    <property type="component" value="Unassembled WGS sequence"/>
</dbReference>
<organism evidence="2 3">
    <name type="scientific">Azospirillum oryzae</name>
    <dbReference type="NCBI Taxonomy" id="286727"/>
    <lineage>
        <taxon>Bacteria</taxon>
        <taxon>Pseudomonadati</taxon>
        <taxon>Pseudomonadota</taxon>
        <taxon>Alphaproteobacteria</taxon>
        <taxon>Rhodospirillales</taxon>
        <taxon>Azospirillaceae</taxon>
        <taxon>Azospirillum</taxon>
    </lineage>
</organism>
<accession>A0A1X7EMH6</accession>
<sequence>MYDDDDDLPPDHMPVGELIAWLRLRLVRPPTLEDLAAIRFAQAKRARRRSGKQRIRWPSKRGDGEPLPDSIVREVLAGPEMQPFWTAAAWLVGSLSSRAMARPHDAWLTQPETVLRLAAEVPRLAAALPREVKFGPSLRAETEDLLSYLNWKLGGGAGLAEGWNLDRRLIALTNVVLPEEAELMARALEGVTEVDRRGLLARYRRAGADALQSWPGAGRVASGPPLGLLVPPPDEPEAEPRPEGGGAPAAGPRPSTHLGGRR</sequence>
<dbReference type="STRING" id="286727.SAMN02982917_1871"/>
<evidence type="ECO:0000313" key="3">
    <source>
        <dbReference type="Proteomes" id="UP000192936"/>
    </source>
</evidence>
<protein>
    <submittedName>
        <fullName evidence="2">Uncharacterized protein</fullName>
    </submittedName>
</protein>
<dbReference type="OrthoDB" id="10018866at2"/>
<evidence type="ECO:0000313" key="2">
    <source>
        <dbReference type="EMBL" id="SMF36653.1"/>
    </source>
</evidence>
<dbReference type="RefSeq" id="WP_143266373.1">
    <property type="nucleotide sequence ID" value="NZ_FXAK01000002.1"/>
</dbReference>
<dbReference type="AlphaFoldDB" id="A0A1X7EMH6"/>
<reference evidence="2 3" key="1">
    <citation type="submission" date="2017-04" db="EMBL/GenBank/DDBJ databases">
        <authorList>
            <person name="Afonso C.L."/>
            <person name="Miller P.J."/>
            <person name="Scott M.A."/>
            <person name="Spackman E."/>
            <person name="Goraichik I."/>
            <person name="Dimitrov K.M."/>
            <person name="Suarez D.L."/>
            <person name="Swayne D.E."/>
        </authorList>
    </citation>
    <scope>NUCLEOTIDE SEQUENCE [LARGE SCALE GENOMIC DNA]</scope>
    <source>
        <strain evidence="2 3">A2P</strain>
    </source>
</reference>
<evidence type="ECO:0000256" key="1">
    <source>
        <dbReference type="SAM" id="MobiDB-lite"/>
    </source>
</evidence>
<gene>
    <name evidence="2" type="ORF">SAMN02982917_1871</name>
</gene>
<proteinExistence type="predicted"/>
<dbReference type="EMBL" id="FXAK01000002">
    <property type="protein sequence ID" value="SMF36653.1"/>
    <property type="molecule type" value="Genomic_DNA"/>
</dbReference>
<feature type="region of interest" description="Disordered" evidence="1">
    <location>
        <begin position="214"/>
        <end position="262"/>
    </location>
</feature>
<name>A0A1X7EMH6_9PROT</name>